<dbReference type="AlphaFoldDB" id="A0A915BQL3"/>
<keyword evidence="4 9" id="KW-0378">Hydrolase</keyword>
<evidence type="ECO:0000259" key="10">
    <source>
        <dbReference type="PROSITE" id="PS50112"/>
    </source>
</evidence>
<evidence type="ECO:0000313" key="13">
    <source>
        <dbReference type="WBParaSite" id="PgR053_g010_t03"/>
    </source>
</evidence>
<dbReference type="FunFam" id="1.10.1300.10:FF:000020">
    <property type="entry name" value="Phosphodiesterase"/>
    <property type="match status" value="1"/>
</dbReference>
<dbReference type="SUPFAM" id="SSF55785">
    <property type="entry name" value="PYP-like sensor domain (PAS domain)"/>
    <property type="match status" value="1"/>
</dbReference>
<dbReference type="GO" id="GO:0004114">
    <property type="term" value="F:3',5'-cyclic-nucleotide phosphodiesterase activity"/>
    <property type="evidence" value="ECO:0007669"/>
    <property type="project" value="InterPro"/>
</dbReference>
<organism evidence="12 13">
    <name type="scientific">Parascaris univalens</name>
    <name type="common">Nematode worm</name>
    <dbReference type="NCBI Taxonomy" id="6257"/>
    <lineage>
        <taxon>Eukaryota</taxon>
        <taxon>Metazoa</taxon>
        <taxon>Ecdysozoa</taxon>
        <taxon>Nematoda</taxon>
        <taxon>Chromadorea</taxon>
        <taxon>Rhabditida</taxon>
        <taxon>Spirurina</taxon>
        <taxon>Ascaridomorpha</taxon>
        <taxon>Ascaridoidea</taxon>
        <taxon>Ascarididae</taxon>
        <taxon>Parascaris</taxon>
    </lineage>
</organism>
<dbReference type="InterPro" id="IPR003607">
    <property type="entry name" value="HD/PDEase_dom"/>
</dbReference>
<dbReference type="PRINTS" id="PR00387">
    <property type="entry name" value="PDIESTERASE1"/>
</dbReference>
<evidence type="ECO:0000259" key="11">
    <source>
        <dbReference type="PROSITE" id="PS51845"/>
    </source>
</evidence>
<dbReference type="PROSITE" id="PS00126">
    <property type="entry name" value="PDEASE_I_1"/>
    <property type="match status" value="1"/>
</dbReference>
<feature type="binding site" evidence="7">
    <location>
        <position position="530"/>
    </location>
    <ligand>
        <name>AMP</name>
        <dbReference type="ChEBI" id="CHEBI:456215"/>
    </ligand>
</feature>
<evidence type="ECO:0000256" key="3">
    <source>
        <dbReference type="ARBA" id="ARBA00022723"/>
    </source>
</evidence>
<dbReference type="GO" id="GO:0046872">
    <property type="term" value="F:metal ion binding"/>
    <property type="evidence" value="ECO:0007669"/>
    <property type="project" value="UniProtKB-KW"/>
</dbReference>
<evidence type="ECO:0000256" key="9">
    <source>
        <dbReference type="RuleBase" id="RU363067"/>
    </source>
</evidence>
<evidence type="ECO:0000256" key="6">
    <source>
        <dbReference type="PIRSR" id="PIRSR623088-1"/>
    </source>
</evidence>
<dbReference type="SUPFAM" id="SSF109604">
    <property type="entry name" value="HD-domain/PDEase-like"/>
    <property type="match status" value="1"/>
</dbReference>
<dbReference type="InterPro" id="IPR036971">
    <property type="entry name" value="PDEase_catalytic_dom_sf"/>
</dbReference>
<dbReference type="Proteomes" id="UP000887569">
    <property type="component" value="Unplaced"/>
</dbReference>
<dbReference type="InterPro" id="IPR002073">
    <property type="entry name" value="PDEase_catalytic_dom"/>
</dbReference>
<feature type="active site" description="Proton donor" evidence="6">
    <location>
        <position position="489"/>
    </location>
</feature>
<dbReference type="EC" id="3.1.4.-" evidence="9"/>
<feature type="binding site" evidence="7">
    <location>
        <position position="696"/>
    </location>
    <ligand>
        <name>AMP</name>
        <dbReference type="ChEBI" id="CHEBI:456215"/>
    </ligand>
</feature>
<dbReference type="PANTHER" id="PTHR11347">
    <property type="entry name" value="CYCLIC NUCLEOTIDE PHOSPHODIESTERASE"/>
    <property type="match status" value="1"/>
</dbReference>
<dbReference type="WBParaSite" id="PgR053_g010_t03">
    <property type="protein sequence ID" value="PgR053_g010_t03"/>
    <property type="gene ID" value="PgR053_g010"/>
</dbReference>
<dbReference type="SMART" id="SM00471">
    <property type="entry name" value="HDc"/>
    <property type="match status" value="1"/>
</dbReference>
<evidence type="ECO:0000256" key="2">
    <source>
        <dbReference type="ARBA" id="ARBA00006437"/>
    </source>
</evidence>
<feature type="binding site" evidence="8">
    <location>
        <position position="530"/>
    </location>
    <ligand>
        <name>Zn(2+)</name>
        <dbReference type="ChEBI" id="CHEBI:29105"/>
        <label>1</label>
    </ligand>
</feature>
<dbReference type="GO" id="GO:0007165">
    <property type="term" value="P:signal transduction"/>
    <property type="evidence" value="ECO:0007669"/>
    <property type="project" value="InterPro"/>
</dbReference>
<feature type="domain" description="PAS" evidence="10">
    <location>
        <begin position="206"/>
        <end position="251"/>
    </location>
</feature>
<evidence type="ECO:0000256" key="7">
    <source>
        <dbReference type="PIRSR" id="PIRSR623088-2"/>
    </source>
</evidence>
<dbReference type="Pfam" id="PF00233">
    <property type="entry name" value="PDEase_I"/>
    <property type="match status" value="1"/>
</dbReference>
<dbReference type="InterPro" id="IPR000014">
    <property type="entry name" value="PAS"/>
</dbReference>
<reference evidence="13" key="1">
    <citation type="submission" date="2022-11" db="UniProtKB">
        <authorList>
            <consortium name="WormBaseParasite"/>
        </authorList>
    </citation>
    <scope>IDENTIFICATION</scope>
</reference>
<comment type="cofactor">
    <cofactor evidence="9">
        <name>a divalent metal cation</name>
        <dbReference type="ChEBI" id="CHEBI:60240"/>
    </cofactor>
    <text evidence="9">Binds 2 divalent metal cations per subunit. Site 1 may preferentially bind zinc ions, while site 2 has a preference for magnesium and/or manganese ions.</text>
</comment>
<proteinExistence type="inferred from homology"/>
<feature type="binding site" evidence="8">
    <location>
        <position position="529"/>
    </location>
    <ligand>
        <name>Zn(2+)</name>
        <dbReference type="ChEBI" id="CHEBI:29105"/>
        <label>1</label>
    </ligand>
</feature>
<dbReference type="PROSITE" id="PS51845">
    <property type="entry name" value="PDEASE_I_2"/>
    <property type="match status" value="1"/>
</dbReference>
<dbReference type="InterPro" id="IPR035965">
    <property type="entry name" value="PAS-like_dom_sf"/>
</dbReference>
<comment type="similarity">
    <text evidence="2">Belongs to the cyclic nucleotide phosphodiesterase family. PDE8 subfamily.</text>
</comment>
<evidence type="ECO:0000313" key="12">
    <source>
        <dbReference type="Proteomes" id="UP000887569"/>
    </source>
</evidence>
<name>A0A915BQL3_PARUN</name>
<feature type="binding site" evidence="8">
    <location>
        <position position="493"/>
    </location>
    <ligand>
        <name>Zn(2+)</name>
        <dbReference type="ChEBI" id="CHEBI:29105"/>
        <label>1</label>
    </ligand>
</feature>
<protein>
    <recommendedName>
        <fullName evidence="9">Phosphodiesterase</fullName>
        <ecNumber evidence="9">3.1.4.-</ecNumber>
    </recommendedName>
</protein>
<feature type="binding site" evidence="7">
    <location>
        <begin position="489"/>
        <end position="493"/>
    </location>
    <ligand>
        <name>AMP</name>
        <dbReference type="ChEBI" id="CHEBI:456215"/>
    </ligand>
</feature>
<feature type="binding site" evidence="8">
    <location>
        <position position="530"/>
    </location>
    <ligand>
        <name>Zn(2+)</name>
        <dbReference type="ChEBI" id="CHEBI:29105"/>
        <label>2</label>
    </ligand>
</feature>
<comment type="pathway">
    <text evidence="1">Purine metabolism; 3',5'-cyclic AMP degradation; AMP from 3',5'-cyclic AMP: step 1/1.</text>
</comment>
<feature type="binding site" evidence="7">
    <location>
        <position position="644"/>
    </location>
    <ligand>
        <name>AMP</name>
        <dbReference type="ChEBI" id="CHEBI:456215"/>
    </ligand>
</feature>
<dbReference type="Gene3D" id="3.30.450.20">
    <property type="entry name" value="PAS domain"/>
    <property type="match status" value="1"/>
</dbReference>
<evidence type="ECO:0000256" key="5">
    <source>
        <dbReference type="ARBA" id="ARBA00023149"/>
    </source>
</evidence>
<keyword evidence="12" id="KW-1185">Reference proteome</keyword>
<dbReference type="InterPro" id="IPR023088">
    <property type="entry name" value="PDEase"/>
</dbReference>
<evidence type="ECO:0000256" key="4">
    <source>
        <dbReference type="ARBA" id="ARBA00022801"/>
    </source>
</evidence>
<keyword evidence="5" id="KW-0114">cAMP</keyword>
<evidence type="ECO:0000256" key="1">
    <source>
        <dbReference type="ARBA" id="ARBA00004703"/>
    </source>
</evidence>
<feature type="domain" description="PDEase" evidence="11">
    <location>
        <begin position="413"/>
        <end position="738"/>
    </location>
</feature>
<dbReference type="CDD" id="cd00077">
    <property type="entry name" value="HDc"/>
    <property type="match status" value="1"/>
</dbReference>
<dbReference type="InterPro" id="IPR023174">
    <property type="entry name" value="PDEase_CS"/>
</dbReference>
<feature type="binding site" evidence="8">
    <location>
        <position position="644"/>
    </location>
    <ligand>
        <name>Zn(2+)</name>
        <dbReference type="ChEBI" id="CHEBI:29105"/>
        <label>1</label>
    </ligand>
</feature>
<accession>A0A915BQL3</accession>
<dbReference type="PROSITE" id="PS50112">
    <property type="entry name" value="PAS"/>
    <property type="match status" value="1"/>
</dbReference>
<keyword evidence="3 8" id="KW-0479">Metal-binding</keyword>
<evidence type="ECO:0000256" key="8">
    <source>
        <dbReference type="PIRSR" id="PIRSR623088-3"/>
    </source>
</evidence>
<dbReference type="Gene3D" id="1.10.1300.10">
    <property type="entry name" value="3'5'-cyclic nucleotide phosphodiesterase, catalytic domain"/>
    <property type="match status" value="1"/>
</dbReference>
<sequence length="750" mass="85021">MLWCCRAATSASPALITSLLSQSDHFGPMLIRPTKVIRSMPLPIVAKSRAETDLRGDNLQIYQTCSVFSWEFGYNPVRTRAGTVICALYISTAQPPLDCLFTDHLKANGWQVTTTTPILAPSVFQQCRPLLVLIDNRLPDLPALSKTLHCLPAADEVLFVAISDRPVSEKRRRSLSQADLYHVVLSSSTDIALCEFFARLANRLRAIPALFAVVDEAEQPVEICDETRTVQYVNRAYESLTGCIRNEVLGRKSSDARRKSLHSFVPRVKDIDGEGIRRASSEWHCIQVPGSSASAQYVYVKRNSADQVMCRDISLKSVRSQSALVDAPITEVLILLREAMQRGDEQTQQLLRDAIRALSSTELYAPSITRFANSDRIATGYYDGLIRLHHPTRQRKRSLVDAFKDKRNASGEVRRRVSADVKNALSNDQEWGFDILQLERVTENHALTHLGIKIFERWKVHETLRCSSDLIARWFRVIENHYHSLNPYHNATHAADVLQATSYFLDSPAVANHVQDTHATAALIAAAVHDLDHPGRGNAFLINTRQSLALLYNDQSVLENHHVALAFQLTLQQSNNVNIFARLSRDEFVAIRQAVVDMVLATDMCRHFEYLTKFQQTIANLHECDEEKDTASMTICRMLIKCADIGNPTREWSLCQKWAMRIVEEYFDQTCEEREKGLPLTMELFDRNTCNVPLTQCGFIDMFARETFTSWSEFAELPELLQQLEVNYENWRQQTSTWNPAKNGSLMADT</sequence>